<keyword evidence="6" id="KW-1003">Cell membrane</keyword>
<keyword evidence="12" id="KW-1185">Reference proteome</keyword>
<dbReference type="Pfam" id="PF04973">
    <property type="entry name" value="NMN_transporter"/>
    <property type="match status" value="1"/>
</dbReference>
<dbReference type="NCBIfam" id="TIGR01528">
    <property type="entry name" value="NMN_trans_PnuC"/>
    <property type="match status" value="1"/>
</dbReference>
<comment type="caution">
    <text evidence="11">The sequence shown here is derived from an EMBL/GenBank/DDBJ whole genome shotgun (WGS) entry which is preliminary data.</text>
</comment>
<dbReference type="Proteomes" id="UP000627446">
    <property type="component" value="Unassembled WGS sequence"/>
</dbReference>
<evidence type="ECO:0000313" key="11">
    <source>
        <dbReference type="EMBL" id="MBC3879863.1"/>
    </source>
</evidence>
<name>A0A923HLL4_9BURK</name>
<sequence>MNQIIPLFYGLSTTPLELLSFVLSIITVACNIRQIHWGWLFAILSSGLYALVFRDAKLYGDMGLQFVFIAVSCWGWWQWLKGDLGTHTEITSGELAFPQLRPSRLNRLETLWSVSFWGVSFLMLYFFLHRFTDTDVPLADGFLTAGSLLGQILISRKKLENWWVWIVVDILYVALYLYKGLHLTAFLYGIFVVMAVAGARAWSNEILKNEGSR</sequence>
<gene>
    <name evidence="11" type="ORF">H8K36_00605</name>
</gene>
<evidence type="ECO:0000256" key="9">
    <source>
        <dbReference type="ARBA" id="ARBA00023136"/>
    </source>
</evidence>
<dbReference type="InterPro" id="IPR006419">
    <property type="entry name" value="NMN_transpt_PnuC"/>
</dbReference>
<comment type="similarity">
    <text evidence="3">Belongs to the nicotinamide ribonucleoside (NR) uptake permease (TC 4.B.1) family.</text>
</comment>
<keyword evidence="7 10" id="KW-0812">Transmembrane</keyword>
<evidence type="ECO:0000256" key="8">
    <source>
        <dbReference type="ARBA" id="ARBA00022989"/>
    </source>
</evidence>
<protein>
    <recommendedName>
        <fullName evidence="4">Nicotinamide riboside transporter PnuC</fullName>
    </recommendedName>
</protein>
<evidence type="ECO:0000256" key="5">
    <source>
        <dbReference type="ARBA" id="ARBA00022448"/>
    </source>
</evidence>
<keyword evidence="5" id="KW-0813">Transport</keyword>
<dbReference type="GO" id="GO:0005886">
    <property type="term" value="C:plasma membrane"/>
    <property type="evidence" value="ECO:0007669"/>
    <property type="project" value="UniProtKB-SubCell"/>
</dbReference>
<organism evidence="11 12">
    <name type="scientific">Undibacterium nitidum</name>
    <dbReference type="NCBI Taxonomy" id="2762298"/>
    <lineage>
        <taxon>Bacteria</taxon>
        <taxon>Pseudomonadati</taxon>
        <taxon>Pseudomonadota</taxon>
        <taxon>Betaproteobacteria</taxon>
        <taxon>Burkholderiales</taxon>
        <taxon>Oxalobacteraceae</taxon>
        <taxon>Undibacterium</taxon>
    </lineage>
</organism>
<feature type="transmembrane region" description="Helical" evidence="10">
    <location>
        <begin position="162"/>
        <end position="179"/>
    </location>
</feature>
<feature type="transmembrane region" description="Helical" evidence="10">
    <location>
        <begin position="110"/>
        <end position="128"/>
    </location>
</feature>
<comment type="subcellular location">
    <subcellularLocation>
        <location evidence="2">Cell membrane</location>
        <topology evidence="2">Multi-pass membrane protein</topology>
    </subcellularLocation>
</comment>
<keyword evidence="8 10" id="KW-1133">Transmembrane helix</keyword>
<evidence type="ECO:0000256" key="6">
    <source>
        <dbReference type="ARBA" id="ARBA00022475"/>
    </source>
</evidence>
<comment type="function">
    <text evidence="1">Required for nicotinamide riboside transport across the inner membrane.</text>
</comment>
<evidence type="ECO:0000256" key="3">
    <source>
        <dbReference type="ARBA" id="ARBA00006669"/>
    </source>
</evidence>
<dbReference type="PANTHER" id="PTHR36122:SF2">
    <property type="entry name" value="NICOTINAMIDE RIBOSIDE TRANSPORTER PNUC"/>
    <property type="match status" value="1"/>
</dbReference>
<feature type="transmembrane region" description="Helical" evidence="10">
    <location>
        <begin position="59"/>
        <end position="77"/>
    </location>
</feature>
<dbReference type="GO" id="GO:0034257">
    <property type="term" value="F:nicotinamide riboside transmembrane transporter activity"/>
    <property type="evidence" value="ECO:0007669"/>
    <property type="project" value="InterPro"/>
</dbReference>
<reference evidence="11" key="1">
    <citation type="submission" date="2020-08" db="EMBL/GenBank/DDBJ databases">
        <title>Novel species isolated from subtropical streams in China.</title>
        <authorList>
            <person name="Lu H."/>
        </authorList>
    </citation>
    <scope>NUCLEOTIDE SEQUENCE</scope>
    <source>
        <strain evidence="11">LX22W</strain>
    </source>
</reference>
<feature type="transmembrane region" description="Helical" evidence="10">
    <location>
        <begin position="7"/>
        <end position="29"/>
    </location>
</feature>
<dbReference type="PANTHER" id="PTHR36122">
    <property type="entry name" value="NICOTINAMIDE RIBOSIDE TRANSPORTER PNUC"/>
    <property type="match status" value="1"/>
</dbReference>
<feature type="transmembrane region" description="Helical" evidence="10">
    <location>
        <begin position="185"/>
        <end position="203"/>
    </location>
</feature>
<evidence type="ECO:0000256" key="10">
    <source>
        <dbReference type="SAM" id="Phobius"/>
    </source>
</evidence>
<dbReference type="RefSeq" id="WP_186915573.1">
    <property type="nucleotide sequence ID" value="NZ_JACOFZ010000001.1"/>
</dbReference>
<feature type="transmembrane region" description="Helical" evidence="10">
    <location>
        <begin position="35"/>
        <end position="52"/>
    </location>
</feature>
<evidence type="ECO:0000256" key="7">
    <source>
        <dbReference type="ARBA" id="ARBA00022692"/>
    </source>
</evidence>
<evidence type="ECO:0000256" key="4">
    <source>
        <dbReference type="ARBA" id="ARBA00017522"/>
    </source>
</evidence>
<proteinExistence type="inferred from homology"/>
<evidence type="ECO:0000256" key="2">
    <source>
        <dbReference type="ARBA" id="ARBA00004651"/>
    </source>
</evidence>
<accession>A0A923HLL4</accession>
<dbReference type="AlphaFoldDB" id="A0A923HLL4"/>
<dbReference type="EMBL" id="JACOFZ010000001">
    <property type="protein sequence ID" value="MBC3879863.1"/>
    <property type="molecule type" value="Genomic_DNA"/>
</dbReference>
<evidence type="ECO:0000313" key="12">
    <source>
        <dbReference type="Proteomes" id="UP000627446"/>
    </source>
</evidence>
<evidence type="ECO:0000256" key="1">
    <source>
        <dbReference type="ARBA" id="ARBA00002672"/>
    </source>
</evidence>
<keyword evidence="9 10" id="KW-0472">Membrane</keyword>